<sequence>MARMTPLDRPVTDDDRYWQQQAQQYRRGALERTRAAALAWTTTLTAVTGFFGVVTFFKGPEDLTTIPAWARATVGVLALLALVAVLAAVAYGTLAAQGRIEATWTTPDAIAARTEVERRSSVHRLRFSRWLALIALILLIGAVGTAWYAPRQAKSLLVTWTDGRTLCVPADTKSFAPQLPAEQIKSLRTVAKCP</sequence>
<evidence type="ECO:0000313" key="3">
    <source>
        <dbReference type="Proteomes" id="UP000249341"/>
    </source>
</evidence>
<proteinExistence type="predicted"/>
<protein>
    <submittedName>
        <fullName evidence="2">Uncharacterized protein</fullName>
    </submittedName>
</protein>
<feature type="transmembrane region" description="Helical" evidence="1">
    <location>
        <begin position="127"/>
        <end position="149"/>
    </location>
</feature>
<keyword evidence="3" id="KW-1185">Reference proteome</keyword>
<keyword evidence="1" id="KW-0472">Membrane</keyword>
<dbReference type="AlphaFoldDB" id="A0A327YZU2"/>
<dbReference type="EMBL" id="QLMJ01000023">
    <property type="protein sequence ID" value="RAK27446.1"/>
    <property type="molecule type" value="Genomic_DNA"/>
</dbReference>
<comment type="caution">
    <text evidence="2">The sequence shown here is derived from an EMBL/GenBank/DDBJ whole genome shotgun (WGS) entry which is preliminary data.</text>
</comment>
<name>A0A327YZU2_9ACTN</name>
<dbReference type="Proteomes" id="UP000249341">
    <property type="component" value="Unassembled WGS sequence"/>
</dbReference>
<gene>
    <name evidence="2" type="ORF">B0I29_12380</name>
</gene>
<evidence type="ECO:0000313" key="2">
    <source>
        <dbReference type="EMBL" id="RAK27446.1"/>
    </source>
</evidence>
<organism evidence="2 3">
    <name type="scientific">Actinoplanes lutulentus</name>
    <dbReference type="NCBI Taxonomy" id="1287878"/>
    <lineage>
        <taxon>Bacteria</taxon>
        <taxon>Bacillati</taxon>
        <taxon>Actinomycetota</taxon>
        <taxon>Actinomycetes</taxon>
        <taxon>Micromonosporales</taxon>
        <taxon>Micromonosporaceae</taxon>
        <taxon>Actinoplanes</taxon>
    </lineage>
</organism>
<evidence type="ECO:0000256" key="1">
    <source>
        <dbReference type="SAM" id="Phobius"/>
    </source>
</evidence>
<reference evidence="2 3" key="1">
    <citation type="submission" date="2018-06" db="EMBL/GenBank/DDBJ databases">
        <title>Genomic Encyclopedia of Type Strains, Phase III (KMG-III): the genomes of soil and plant-associated and newly described type strains.</title>
        <authorList>
            <person name="Whitman W."/>
        </authorList>
    </citation>
    <scope>NUCLEOTIDE SEQUENCE [LARGE SCALE GENOMIC DNA]</scope>
    <source>
        <strain evidence="2 3">CGMCC 4.7090</strain>
    </source>
</reference>
<dbReference type="RefSeq" id="WP_146617030.1">
    <property type="nucleotide sequence ID" value="NZ_JACHWI010000003.1"/>
</dbReference>
<feature type="transmembrane region" description="Helical" evidence="1">
    <location>
        <begin position="69"/>
        <end position="91"/>
    </location>
</feature>
<keyword evidence="1" id="KW-0812">Transmembrane</keyword>
<keyword evidence="1" id="KW-1133">Transmembrane helix</keyword>
<feature type="transmembrane region" description="Helical" evidence="1">
    <location>
        <begin position="35"/>
        <end position="57"/>
    </location>
</feature>
<accession>A0A327YZU2</accession>